<evidence type="ECO:0000313" key="2">
    <source>
        <dbReference type="Proteomes" id="UP000832041"/>
    </source>
</evidence>
<dbReference type="RefSeq" id="WP_248591153.1">
    <property type="nucleotide sequence ID" value="NZ_BAABEB010000011.1"/>
</dbReference>
<evidence type="ECO:0000313" key="1">
    <source>
        <dbReference type="EMBL" id="UPT22648.1"/>
    </source>
</evidence>
<keyword evidence="2" id="KW-1185">Reference proteome</keyword>
<name>A0ABY4L4P0_THEAE</name>
<protein>
    <submittedName>
        <fullName evidence="1">Uncharacterized protein</fullName>
    </submittedName>
</protein>
<dbReference type="Proteomes" id="UP000832041">
    <property type="component" value="Chromosome"/>
</dbReference>
<proteinExistence type="predicted"/>
<reference evidence="1 2" key="1">
    <citation type="submission" date="2020-04" db="EMBL/GenBank/DDBJ databases">
        <title>Thermobifida alba genome sequencing and assembly.</title>
        <authorList>
            <person name="Luzics S."/>
            <person name="Horvath B."/>
            <person name="Nagy I."/>
            <person name="Toth A."/>
            <person name="Nagy I."/>
            <person name="Kukolya J."/>
        </authorList>
    </citation>
    <scope>NUCLEOTIDE SEQUENCE [LARGE SCALE GENOMIC DNA]</scope>
    <source>
        <strain evidence="1 2">DSM 43795</strain>
    </source>
</reference>
<sequence>MGVIRAEHVEELLRSVDAEAVLVVRGGAVEVVPRARLGDPGYRGALEVVSRGELEGRTAGRDPAALARNLDTAVAGLGG</sequence>
<accession>A0ABY4L4P0</accession>
<organism evidence="1 2">
    <name type="scientific">Thermobifida alba</name>
    <name type="common">Thermomonospora alba</name>
    <dbReference type="NCBI Taxonomy" id="53522"/>
    <lineage>
        <taxon>Bacteria</taxon>
        <taxon>Bacillati</taxon>
        <taxon>Actinomycetota</taxon>
        <taxon>Actinomycetes</taxon>
        <taxon>Streptosporangiales</taxon>
        <taxon>Nocardiopsidaceae</taxon>
        <taxon>Thermobifida</taxon>
    </lineage>
</organism>
<gene>
    <name evidence="1" type="ORF">FOF52_18250</name>
</gene>
<dbReference type="EMBL" id="CP051627">
    <property type="protein sequence ID" value="UPT22648.1"/>
    <property type="molecule type" value="Genomic_DNA"/>
</dbReference>